<keyword evidence="2" id="KW-0547">Nucleotide-binding</keyword>
<dbReference type="InterPro" id="IPR027417">
    <property type="entry name" value="P-loop_NTPase"/>
</dbReference>
<keyword evidence="3 6" id="KW-0067">ATP-binding</keyword>
<dbReference type="EMBL" id="JBHTCO010000001">
    <property type="protein sequence ID" value="MFC7391527.1"/>
    <property type="molecule type" value="Genomic_DNA"/>
</dbReference>
<dbReference type="Gene3D" id="3.40.50.300">
    <property type="entry name" value="P-loop containing nucleotide triphosphate hydrolases"/>
    <property type="match status" value="1"/>
</dbReference>
<evidence type="ECO:0000256" key="4">
    <source>
        <dbReference type="ARBA" id="ARBA00022967"/>
    </source>
</evidence>
<keyword evidence="1" id="KW-0813">Transport</keyword>
<protein>
    <submittedName>
        <fullName evidence="6">ABC transporter ATP-binding protein</fullName>
    </submittedName>
</protein>
<dbReference type="InterPro" id="IPR017871">
    <property type="entry name" value="ABC_transporter-like_CS"/>
</dbReference>
<proteinExistence type="predicted"/>
<dbReference type="PROSITE" id="PS50893">
    <property type="entry name" value="ABC_TRANSPORTER_2"/>
    <property type="match status" value="1"/>
</dbReference>
<dbReference type="Proteomes" id="UP001596505">
    <property type="component" value="Unassembled WGS sequence"/>
</dbReference>
<dbReference type="CDD" id="cd03214">
    <property type="entry name" value="ABC_Iron-Siderophores_B12_Hemin"/>
    <property type="match status" value="1"/>
</dbReference>
<keyword evidence="4" id="KW-1278">Translocase</keyword>
<comment type="caution">
    <text evidence="6">The sequence shown here is derived from an EMBL/GenBank/DDBJ whole genome shotgun (WGS) entry which is preliminary data.</text>
</comment>
<dbReference type="SMART" id="SM00382">
    <property type="entry name" value="AAA"/>
    <property type="match status" value="1"/>
</dbReference>
<feature type="domain" description="ABC transporter" evidence="5">
    <location>
        <begin position="2"/>
        <end position="238"/>
    </location>
</feature>
<organism evidence="6 7">
    <name type="scientific">Scopulibacillus cellulosilyticus</name>
    <dbReference type="NCBI Taxonomy" id="2665665"/>
    <lineage>
        <taxon>Bacteria</taxon>
        <taxon>Bacillati</taxon>
        <taxon>Bacillota</taxon>
        <taxon>Bacilli</taxon>
        <taxon>Bacillales</taxon>
        <taxon>Sporolactobacillaceae</taxon>
        <taxon>Scopulibacillus</taxon>
    </lineage>
</organism>
<name>A0ABW2PQF9_9BACL</name>
<dbReference type="Pfam" id="PF00005">
    <property type="entry name" value="ABC_tran"/>
    <property type="match status" value="1"/>
</dbReference>
<gene>
    <name evidence="6" type="ORF">ACFQRG_00685</name>
</gene>
<evidence type="ECO:0000256" key="3">
    <source>
        <dbReference type="ARBA" id="ARBA00022840"/>
    </source>
</evidence>
<evidence type="ECO:0000256" key="1">
    <source>
        <dbReference type="ARBA" id="ARBA00022448"/>
    </source>
</evidence>
<accession>A0ABW2PQF9</accession>
<evidence type="ECO:0000259" key="5">
    <source>
        <dbReference type="PROSITE" id="PS50893"/>
    </source>
</evidence>
<sequence>MLAVQNLTVKYHQFTAVKGIDFEVKCGEFFGICGPNGSGKSTILRAINGISAYQGDIWLEGQNIKEFSPGERARHIAVLPQHIDLSFAFNVKEMVKMGRYAHQKGLLKSWLSKDEERVNAAMQLTSIEHLAERDITTLSGGEMQRVFLARAIVQEPQLLLLDEPTNHLDIAQQMKLLERIYHLSKSEGLTIIGIFHDLNIAGLFCDRLLMLKDGEVQTIAAPEDALNEPLLESIYESPLIRRDHPKTPAPSINMQRKVNKETMKITRKLAKGQHWEIECYPPMKFLGNQGLRNPFEWKSKILIGKPTDQQASPYVMLNIDGDFESIKWYENREGPFSGEIKIAKKHDDVQCVIVLFDGIIVETDYLKLFQIISCMIAKHIKRPIVDVPVLIGATIQEPRINFKKISSWLETALEIELK</sequence>
<dbReference type="GO" id="GO:0005524">
    <property type="term" value="F:ATP binding"/>
    <property type="evidence" value="ECO:0007669"/>
    <property type="project" value="UniProtKB-KW"/>
</dbReference>
<evidence type="ECO:0000313" key="7">
    <source>
        <dbReference type="Proteomes" id="UP001596505"/>
    </source>
</evidence>
<dbReference type="InterPro" id="IPR003593">
    <property type="entry name" value="AAA+_ATPase"/>
</dbReference>
<evidence type="ECO:0000313" key="6">
    <source>
        <dbReference type="EMBL" id="MFC7391527.1"/>
    </source>
</evidence>
<dbReference type="RefSeq" id="WP_380962616.1">
    <property type="nucleotide sequence ID" value="NZ_JBHTCO010000001.1"/>
</dbReference>
<dbReference type="PANTHER" id="PTHR42794:SF1">
    <property type="entry name" value="HEMIN IMPORT ATP-BINDING PROTEIN HMUV"/>
    <property type="match status" value="1"/>
</dbReference>
<evidence type="ECO:0000256" key="2">
    <source>
        <dbReference type="ARBA" id="ARBA00022741"/>
    </source>
</evidence>
<dbReference type="PANTHER" id="PTHR42794">
    <property type="entry name" value="HEMIN IMPORT ATP-BINDING PROTEIN HMUV"/>
    <property type="match status" value="1"/>
</dbReference>
<dbReference type="InterPro" id="IPR003439">
    <property type="entry name" value="ABC_transporter-like_ATP-bd"/>
</dbReference>
<dbReference type="SUPFAM" id="SSF52540">
    <property type="entry name" value="P-loop containing nucleoside triphosphate hydrolases"/>
    <property type="match status" value="1"/>
</dbReference>
<dbReference type="PROSITE" id="PS00211">
    <property type="entry name" value="ABC_TRANSPORTER_1"/>
    <property type="match status" value="1"/>
</dbReference>
<reference evidence="7" key="1">
    <citation type="journal article" date="2019" name="Int. J. Syst. Evol. Microbiol.">
        <title>The Global Catalogue of Microorganisms (GCM) 10K type strain sequencing project: providing services to taxonomists for standard genome sequencing and annotation.</title>
        <authorList>
            <consortium name="The Broad Institute Genomics Platform"/>
            <consortium name="The Broad Institute Genome Sequencing Center for Infectious Disease"/>
            <person name="Wu L."/>
            <person name="Ma J."/>
        </authorList>
    </citation>
    <scope>NUCLEOTIDE SEQUENCE [LARGE SCALE GENOMIC DNA]</scope>
    <source>
        <strain evidence="7">CGMCC 1.16305</strain>
    </source>
</reference>
<keyword evidence="7" id="KW-1185">Reference proteome</keyword>